<dbReference type="RefSeq" id="WP_119423544.1">
    <property type="nucleotide sequence ID" value="NZ_QQXK01000003.1"/>
</dbReference>
<proteinExistence type="predicted"/>
<protein>
    <submittedName>
        <fullName evidence="1">Uncharacterized protein</fullName>
    </submittedName>
</protein>
<sequence>MSKACFTVTGNTVKTEGGGTSTIVRGPTKMKDGGLMYSSVDAPLGIYYPKDTAIELPAGYELKDVPKQDRIWNGQTVDMYVRAEAGAASSAAAAPSVKGFPAELQGEWCSMDGKNCFSLAEFRAENPESFLSSKSASTEVRGATEYTVCYVRNMGSDGCTTSASMFLRYLPDGTAWNCKTMGAPRFNFSKCKPDYTKDHDVSKARLVIQPNHQHDADFVDSQPLYRK</sequence>
<keyword evidence="2" id="KW-1185">Reference proteome</keyword>
<dbReference type="Proteomes" id="UP000265419">
    <property type="component" value="Unassembled WGS sequence"/>
</dbReference>
<name>A0A399JD61_9MICC</name>
<dbReference type="EMBL" id="QQXK01000003">
    <property type="protein sequence ID" value="RII43478.1"/>
    <property type="molecule type" value="Genomic_DNA"/>
</dbReference>
<reference evidence="1 2" key="1">
    <citation type="submission" date="2018-07" db="EMBL/GenBank/DDBJ databases">
        <title>Arthrobacter sp. nov., isolated from raw cow's milk with high bacterial count.</title>
        <authorList>
            <person name="Hahne J."/>
            <person name="Isele D."/>
            <person name="Lipski A."/>
        </authorList>
    </citation>
    <scope>NUCLEOTIDE SEQUENCE [LARGE SCALE GENOMIC DNA]</scope>
    <source>
        <strain evidence="1 2">JZ R-35</strain>
    </source>
</reference>
<dbReference type="AlphaFoldDB" id="A0A399JD61"/>
<comment type="caution">
    <text evidence="1">The sequence shown here is derived from an EMBL/GenBank/DDBJ whole genome shotgun (WGS) entry which is preliminary data.</text>
</comment>
<evidence type="ECO:0000313" key="2">
    <source>
        <dbReference type="Proteomes" id="UP000265419"/>
    </source>
</evidence>
<evidence type="ECO:0000313" key="1">
    <source>
        <dbReference type="EMBL" id="RII43478.1"/>
    </source>
</evidence>
<organism evidence="1 2">
    <name type="scientific">Galactobacter valiniphilus</name>
    <dbReference type="NCBI Taxonomy" id="2676122"/>
    <lineage>
        <taxon>Bacteria</taxon>
        <taxon>Bacillati</taxon>
        <taxon>Actinomycetota</taxon>
        <taxon>Actinomycetes</taxon>
        <taxon>Micrococcales</taxon>
        <taxon>Micrococcaceae</taxon>
        <taxon>Galactobacter</taxon>
    </lineage>
</organism>
<accession>A0A399JD61</accession>
<gene>
    <name evidence="1" type="ORF">DWB68_02430</name>
</gene>